<sequence length="174" mass="19848">MERPDNCPENFYEVMCECWTRDPEKRPDFLSIRQKLAAQLEEITEEYSYLTLDAGKDYYNVQYDESKPDIIVIPETELITSPTKEPLSETSTLSMDSLAVDDDASKWSNDIVGETEDDKKYPIDSTKLTLCALFVQTGVLTESISEILQNNHGIRKSLSCFGNVYYDPTLQSDC</sequence>
<reference evidence="2" key="1">
    <citation type="submission" date="2021-06" db="EMBL/GenBank/DDBJ databases">
        <title>Parelaphostrongylus tenuis whole genome reference sequence.</title>
        <authorList>
            <person name="Garwood T.J."/>
            <person name="Larsen P.A."/>
            <person name="Fountain-Jones N.M."/>
            <person name="Garbe J.R."/>
            <person name="Macchietto M.G."/>
            <person name="Kania S.A."/>
            <person name="Gerhold R.W."/>
            <person name="Richards J.E."/>
            <person name="Wolf T.M."/>
        </authorList>
    </citation>
    <scope>NUCLEOTIDE SEQUENCE</scope>
    <source>
        <strain evidence="2">MNPRO001-30</strain>
        <tissue evidence="2">Meninges</tissue>
    </source>
</reference>
<organism evidence="2 3">
    <name type="scientific">Parelaphostrongylus tenuis</name>
    <name type="common">Meningeal worm</name>
    <dbReference type="NCBI Taxonomy" id="148309"/>
    <lineage>
        <taxon>Eukaryota</taxon>
        <taxon>Metazoa</taxon>
        <taxon>Ecdysozoa</taxon>
        <taxon>Nematoda</taxon>
        <taxon>Chromadorea</taxon>
        <taxon>Rhabditida</taxon>
        <taxon>Rhabditina</taxon>
        <taxon>Rhabditomorpha</taxon>
        <taxon>Strongyloidea</taxon>
        <taxon>Metastrongylidae</taxon>
        <taxon>Parelaphostrongylus</taxon>
    </lineage>
</organism>
<dbReference type="GO" id="GO:0005886">
    <property type="term" value="C:plasma membrane"/>
    <property type="evidence" value="ECO:0007669"/>
    <property type="project" value="TreeGrafter"/>
</dbReference>
<dbReference type="SUPFAM" id="SSF56112">
    <property type="entry name" value="Protein kinase-like (PK-like)"/>
    <property type="match status" value="1"/>
</dbReference>
<dbReference type="InterPro" id="IPR001245">
    <property type="entry name" value="Ser-Thr/Tyr_kinase_cat_dom"/>
</dbReference>
<name>A0AAD5MZP6_PARTN</name>
<dbReference type="GO" id="GO:0007169">
    <property type="term" value="P:cell surface receptor protein tyrosine kinase signaling pathway"/>
    <property type="evidence" value="ECO:0007669"/>
    <property type="project" value="TreeGrafter"/>
</dbReference>
<evidence type="ECO:0000259" key="1">
    <source>
        <dbReference type="Pfam" id="PF07714"/>
    </source>
</evidence>
<evidence type="ECO:0000313" key="3">
    <source>
        <dbReference type="Proteomes" id="UP001196413"/>
    </source>
</evidence>
<dbReference type="InterPro" id="IPR050122">
    <property type="entry name" value="RTK"/>
</dbReference>
<dbReference type="Proteomes" id="UP001196413">
    <property type="component" value="Unassembled WGS sequence"/>
</dbReference>
<dbReference type="PANTHER" id="PTHR24416:SF583">
    <property type="entry name" value="RECEPTOR PROTEIN-TYROSINE KINASE"/>
    <property type="match status" value="1"/>
</dbReference>
<dbReference type="PANTHER" id="PTHR24416">
    <property type="entry name" value="TYROSINE-PROTEIN KINASE RECEPTOR"/>
    <property type="match status" value="1"/>
</dbReference>
<accession>A0AAD5MZP6</accession>
<comment type="caution">
    <text evidence="2">The sequence shown here is derived from an EMBL/GenBank/DDBJ whole genome shotgun (WGS) entry which is preliminary data.</text>
</comment>
<evidence type="ECO:0000313" key="2">
    <source>
        <dbReference type="EMBL" id="KAJ1354119.1"/>
    </source>
</evidence>
<protein>
    <recommendedName>
        <fullName evidence="1">Serine-threonine/tyrosine-protein kinase catalytic domain-containing protein</fullName>
    </recommendedName>
</protein>
<feature type="domain" description="Serine-threonine/tyrosine-protein kinase catalytic" evidence="1">
    <location>
        <begin position="1"/>
        <end position="36"/>
    </location>
</feature>
<dbReference type="InterPro" id="IPR011009">
    <property type="entry name" value="Kinase-like_dom_sf"/>
</dbReference>
<gene>
    <name evidence="2" type="ORF">KIN20_010938</name>
</gene>
<dbReference type="AlphaFoldDB" id="A0AAD5MZP6"/>
<proteinExistence type="predicted"/>
<dbReference type="GO" id="GO:0004714">
    <property type="term" value="F:transmembrane receptor protein tyrosine kinase activity"/>
    <property type="evidence" value="ECO:0007669"/>
    <property type="project" value="TreeGrafter"/>
</dbReference>
<dbReference type="Gene3D" id="1.10.510.10">
    <property type="entry name" value="Transferase(Phosphotransferase) domain 1"/>
    <property type="match status" value="1"/>
</dbReference>
<dbReference type="EMBL" id="JAHQIW010001971">
    <property type="protein sequence ID" value="KAJ1354119.1"/>
    <property type="molecule type" value="Genomic_DNA"/>
</dbReference>
<dbReference type="Pfam" id="PF07714">
    <property type="entry name" value="PK_Tyr_Ser-Thr"/>
    <property type="match status" value="1"/>
</dbReference>
<keyword evidence="3" id="KW-1185">Reference proteome</keyword>
<dbReference type="GO" id="GO:0043235">
    <property type="term" value="C:receptor complex"/>
    <property type="evidence" value="ECO:0007669"/>
    <property type="project" value="TreeGrafter"/>
</dbReference>